<proteinExistence type="predicted"/>
<dbReference type="AlphaFoldDB" id="A0A212JXD7"/>
<organism evidence="1">
    <name type="scientific">uncultured delta proteobacterium</name>
    <dbReference type="NCBI Taxonomy" id="34034"/>
    <lineage>
        <taxon>Bacteria</taxon>
        <taxon>Deltaproteobacteria</taxon>
        <taxon>environmental samples</taxon>
    </lineage>
</organism>
<evidence type="ECO:0000313" key="1">
    <source>
        <dbReference type="EMBL" id="SBW04140.1"/>
    </source>
</evidence>
<protein>
    <submittedName>
        <fullName evidence="1">Uncharacterized protein</fullName>
    </submittedName>
</protein>
<gene>
    <name evidence="1" type="ORF">KL86DPRO_20265</name>
</gene>
<accession>A0A212JXD7</accession>
<sequence>MSKKDRFQFGVGDCQGKRSNIWSVILNKNDMYLFSKGFGSDFKISFHESGQCQLSMTDAVVKRENIANRHRHMDRWRLEIDQIFNPIHIFSIIFPATELINFNKNPDDLSITWMDAPSNDEYLEVSVYILNLSYVTNMQFNIPHKCNLLKDFRMQNGISYVYFYQYVPMTEEKNIIVNQHKIKCKKIKLHNGIDKTVSYFFITSLPTGERKICELFID</sequence>
<reference evidence="1" key="1">
    <citation type="submission" date="2016-04" db="EMBL/GenBank/DDBJ databases">
        <authorList>
            <person name="Evans L.H."/>
            <person name="Alamgir A."/>
            <person name="Owens N."/>
            <person name="Weber N.D."/>
            <person name="Virtaneva K."/>
            <person name="Barbian K."/>
            <person name="Babar A."/>
            <person name="Rosenke K."/>
        </authorList>
    </citation>
    <scope>NUCLEOTIDE SEQUENCE</scope>
    <source>
        <strain evidence="1">86</strain>
    </source>
</reference>
<name>A0A212JXD7_9DELT</name>
<dbReference type="EMBL" id="FLUQ01000002">
    <property type="protein sequence ID" value="SBW04140.1"/>
    <property type="molecule type" value="Genomic_DNA"/>
</dbReference>